<comment type="caution">
    <text evidence="2">The sequence shown here is derived from an EMBL/GenBank/DDBJ whole genome shotgun (WGS) entry which is preliminary data.</text>
</comment>
<feature type="transmembrane region" description="Helical" evidence="1">
    <location>
        <begin position="20"/>
        <end position="39"/>
    </location>
</feature>
<gene>
    <name evidence="2" type="ORF">C8J28_101218</name>
</gene>
<keyword evidence="1" id="KW-1133">Transmembrane helix</keyword>
<reference evidence="2 3" key="1">
    <citation type="submission" date="2018-04" db="EMBL/GenBank/DDBJ databases">
        <title>Genomic Encyclopedia of Type Strains, Phase III (KMG-III): the genomes of soil and plant-associated and newly described type strains.</title>
        <authorList>
            <person name="Whitman W."/>
        </authorList>
    </citation>
    <scope>NUCLEOTIDE SEQUENCE [LARGE SCALE GENOMIC DNA]</scope>
    <source>
        <strain evidence="2 3">KA25</strain>
    </source>
</reference>
<dbReference type="AlphaFoldDB" id="A0A2T5KEN5"/>
<keyword evidence="1" id="KW-0472">Membrane</keyword>
<dbReference type="Proteomes" id="UP000244060">
    <property type="component" value="Unassembled WGS sequence"/>
</dbReference>
<evidence type="ECO:0008006" key="4">
    <source>
        <dbReference type="Google" id="ProtNLM"/>
    </source>
</evidence>
<sequence length="61" mass="6708">MLPALRFVWSNEEGAVTVDWVVLTAAILTLTLVLISLLYPSLFLDAADKINNAVQQALDYS</sequence>
<evidence type="ECO:0000313" key="3">
    <source>
        <dbReference type="Proteomes" id="UP000244060"/>
    </source>
</evidence>
<organism evidence="2 3">
    <name type="scientific">Cereibacter azotoformans</name>
    <dbReference type="NCBI Taxonomy" id="43057"/>
    <lineage>
        <taxon>Bacteria</taxon>
        <taxon>Pseudomonadati</taxon>
        <taxon>Pseudomonadota</taxon>
        <taxon>Alphaproteobacteria</taxon>
        <taxon>Rhodobacterales</taxon>
        <taxon>Paracoccaceae</taxon>
        <taxon>Cereibacter</taxon>
    </lineage>
</organism>
<accession>A0A2T5KEN5</accession>
<keyword evidence="3" id="KW-1185">Reference proteome</keyword>
<evidence type="ECO:0000256" key="1">
    <source>
        <dbReference type="SAM" id="Phobius"/>
    </source>
</evidence>
<keyword evidence="1" id="KW-0812">Transmembrane</keyword>
<evidence type="ECO:0000313" key="2">
    <source>
        <dbReference type="EMBL" id="PTR20898.1"/>
    </source>
</evidence>
<name>A0A2T5KEN5_9RHOB</name>
<proteinExistence type="predicted"/>
<protein>
    <recommendedName>
        <fullName evidence="4">Pilus assembly protein</fullName>
    </recommendedName>
</protein>
<dbReference type="EMBL" id="QAOT01000001">
    <property type="protein sequence ID" value="PTR20898.1"/>
    <property type="molecule type" value="Genomic_DNA"/>
</dbReference>